<feature type="transmembrane region" description="Helical" evidence="1">
    <location>
        <begin position="42"/>
        <end position="67"/>
    </location>
</feature>
<keyword evidence="1" id="KW-0812">Transmembrane</keyword>
<proteinExistence type="predicted"/>
<evidence type="ECO:0000256" key="2">
    <source>
        <dbReference type="SAM" id="SignalP"/>
    </source>
</evidence>
<accession>A0A9E3HF47</accession>
<gene>
    <name evidence="3" type="ORF">KME28_27255</name>
</gene>
<keyword evidence="1" id="KW-0472">Membrane</keyword>
<sequence length="75" mass="7815">MLKRRTILVGLAALGLTLAVSTQVHGQSTSGPEAWQSVYNEAAAGATTIVTVPLFSPLLSSILQVVFKLAGYWGG</sequence>
<evidence type="ECO:0000256" key="1">
    <source>
        <dbReference type="SAM" id="Phobius"/>
    </source>
</evidence>
<evidence type="ECO:0000313" key="4">
    <source>
        <dbReference type="Proteomes" id="UP000813215"/>
    </source>
</evidence>
<name>A0A9E3HF47_9NOST</name>
<keyword evidence="1" id="KW-1133">Transmembrane helix</keyword>
<protein>
    <submittedName>
        <fullName evidence="3">Uncharacterized protein</fullName>
    </submittedName>
</protein>
<organism evidence="3 4">
    <name type="scientific">Pelatocladus maniniholoensis HA4357-MV3</name>
    <dbReference type="NCBI Taxonomy" id="1117104"/>
    <lineage>
        <taxon>Bacteria</taxon>
        <taxon>Bacillati</taxon>
        <taxon>Cyanobacteriota</taxon>
        <taxon>Cyanophyceae</taxon>
        <taxon>Nostocales</taxon>
        <taxon>Nostocaceae</taxon>
        <taxon>Pelatocladus</taxon>
    </lineage>
</organism>
<dbReference type="Proteomes" id="UP000813215">
    <property type="component" value="Unassembled WGS sequence"/>
</dbReference>
<dbReference type="AlphaFoldDB" id="A0A9E3HF47"/>
<reference evidence="3" key="2">
    <citation type="journal article" date="2022" name="Microbiol. Resour. Announc.">
        <title>Metagenome Sequencing to Explore Phylogenomics of Terrestrial Cyanobacteria.</title>
        <authorList>
            <person name="Ward R.D."/>
            <person name="Stajich J.E."/>
            <person name="Johansen J.R."/>
            <person name="Huntemann M."/>
            <person name="Clum A."/>
            <person name="Foster B."/>
            <person name="Foster B."/>
            <person name="Roux S."/>
            <person name="Palaniappan K."/>
            <person name="Varghese N."/>
            <person name="Mukherjee S."/>
            <person name="Reddy T.B.K."/>
            <person name="Daum C."/>
            <person name="Copeland A."/>
            <person name="Chen I.A."/>
            <person name="Ivanova N.N."/>
            <person name="Kyrpides N.C."/>
            <person name="Shapiro N."/>
            <person name="Eloe-Fadrosh E.A."/>
            <person name="Pietrasiak N."/>
        </authorList>
    </citation>
    <scope>NUCLEOTIDE SEQUENCE</scope>
    <source>
        <strain evidence="3">HA4357-MV3</strain>
    </source>
</reference>
<dbReference type="EMBL" id="JAHHHW010000160">
    <property type="protein sequence ID" value="MBW4435305.1"/>
    <property type="molecule type" value="Genomic_DNA"/>
</dbReference>
<keyword evidence="2" id="KW-0732">Signal</keyword>
<feature type="signal peptide" evidence="2">
    <location>
        <begin position="1"/>
        <end position="26"/>
    </location>
</feature>
<evidence type="ECO:0000313" key="3">
    <source>
        <dbReference type="EMBL" id="MBW4435305.1"/>
    </source>
</evidence>
<feature type="chain" id="PRO_5038738928" evidence="2">
    <location>
        <begin position="27"/>
        <end position="75"/>
    </location>
</feature>
<comment type="caution">
    <text evidence="3">The sequence shown here is derived from an EMBL/GenBank/DDBJ whole genome shotgun (WGS) entry which is preliminary data.</text>
</comment>
<reference evidence="3" key="1">
    <citation type="submission" date="2021-05" db="EMBL/GenBank/DDBJ databases">
        <authorList>
            <person name="Pietrasiak N."/>
            <person name="Ward R."/>
            <person name="Stajich J.E."/>
            <person name="Kurbessoian T."/>
        </authorList>
    </citation>
    <scope>NUCLEOTIDE SEQUENCE</scope>
    <source>
        <strain evidence="3">HA4357-MV3</strain>
    </source>
</reference>